<feature type="transmembrane region" description="Helical" evidence="2">
    <location>
        <begin position="284"/>
        <end position="305"/>
    </location>
</feature>
<evidence type="ECO:0000256" key="1">
    <source>
        <dbReference type="SAM" id="MobiDB-lite"/>
    </source>
</evidence>
<keyword evidence="2" id="KW-0812">Transmembrane</keyword>
<dbReference type="AlphaFoldDB" id="A0AA46PTV8"/>
<keyword evidence="3" id="KW-0732">Signal</keyword>
<accession>A0AA46PTV8</accession>
<dbReference type="RefSeq" id="WP_263510477.1">
    <property type="nucleotide sequence ID" value="NZ_CP106983.1"/>
</dbReference>
<feature type="chain" id="PRO_5041417227" description="Integral membrane protein" evidence="3">
    <location>
        <begin position="35"/>
        <end position="533"/>
    </location>
</feature>
<feature type="compositionally biased region" description="Low complexity" evidence="1">
    <location>
        <begin position="419"/>
        <end position="447"/>
    </location>
</feature>
<protein>
    <recommendedName>
        <fullName evidence="6">Integral membrane protein</fullName>
    </recommendedName>
</protein>
<dbReference type="EMBL" id="CP106983">
    <property type="protein sequence ID" value="UYF97207.1"/>
    <property type="molecule type" value="Genomic_DNA"/>
</dbReference>
<evidence type="ECO:0000256" key="3">
    <source>
        <dbReference type="SAM" id="SignalP"/>
    </source>
</evidence>
<feature type="compositionally biased region" description="Low complexity" evidence="1">
    <location>
        <begin position="510"/>
        <end position="525"/>
    </location>
</feature>
<reference evidence="4" key="1">
    <citation type="submission" date="2022-09" db="EMBL/GenBank/DDBJ databases">
        <title>The genome sequence of Rhodococcus aetherivorans N1.</title>
        <authorList>
            <person name="Jiang W."/>
        </authorList>
    </citation>
    <scope>NUCLEOTIDE SEQUENCE</scope>
    <source>
        <strain evidence="4">N1</strain>
        <plasmid evidence="4">pN2</plasmid>
    </source>
</reference>
<feature type="signal peptide" evidence="3">
    <location>
        <begin position="1"/>
        <end position="34"/>
    </location>
</feature>
<keyword evidence="4" id="KW-0614">Plasmid</keyword>
<feature type="region of interest" description="Disordered" evidence="1">
    <location>
        <begin position="418"/>
        <end position="533"/>
    </location>
</feature>
<geneLocation type="plasmid" evidence="4 5">
    <name>pN2</name>
</geneLocation>
<feature type="transmembrane region" description="Helical" evidence="2">
    <location>
        <begin position="358"/>
        <end position="378"/>
    </location>
</feature>
<name>A0AA46PTV8_9NOCA</name>
<feature type="transmembrane region" description="Helical" evidence="2">
    <location>
        <begin position="256"/>
        <end position="278"/>
    </location>
</feature>
<keyword evidence="2" id="KW-1133">Transmembrane helix</keyword>
<gene>
    <name evidence="4" type="ORF">OCS65_28190</name>
</gene>
<evidence type="ECO:0000313" key="5">
    <source>
        <dbReference type="Proteomes" id="UP001163947"/>
    </source>
</evidence>
<evidence type="ECO:0008006" key="6">
    <source>
        <dbReference type="Google" id="ProtNLM"/>
    </source>
</evidence>
<dbReference type="GeneID" id="83624384"/>
<sequence length="533" mass="51155">MVVNRSLLTGILRLVAVLCAVAAVGIGAASAAFAQETEPSGDSSGGGIDSAEVDKQGDEDLGFDWLETGAGALSCANPLAAAFSGAVSLTTDVDVPGCLDAAGNVVDAGTGAIEDGINDAAAGAVEKTALWIGNAGVAVLKFALGWWITGTEMDGDTFQDTVATVNDYTFYIQVAALSLSLILLGGRLALARSGAIRDTSEEGLKQLARAAVLAGGATTMIVLGTRLSDQISAWFLGSAVGSDPSRLAEAMVTIQLYAGPAGVGLLFLIGLIGMLGGLMMAFLMLLRTGILVLMAAALPIAGAAGGTKVGSQAFEKMLAWTIAFLLVKPVGAFVIGVSAILFLEATPTITDPENGDGFMALSGVITLCAAALVLPALMRLIVPNVGALGGGGSGMAAAAGAAAVGAKVGGMIATGGASGAASGAATTSSTSTSTSTSTSMGTPPSGAQTGGAPSGFGAAGGGPAGNQQGTPSGGGAGAAPQGNSSGTPSGGGNGQPGGNTSGTPGGGSSGDAAAAAAVASGAGPQFHRGGFEQ</sequence>
<keyword evidence="2" id="KW-0472">Membrane</keyword>
<feature type="compositionally biased region" description="Gly residues" evidence="1">
    <location>
        <begin position="488"/>
        <end position="509"/>
    </location>
</feature>
<feature type="compositionally biased region" description="Low complexity" evidence="1">
    <location>
        <begin position="478"/>
        <end position="487"/>
    </location>
</feature>
<evidence type="ECO:0000256" key="2">
    <source>
        <dbReference type="SAM" id="Phobius"/>
    </source>
</evidence>
<proteinExistence type="predicted"/>
<feature type="transmembrane region" description="Helical" evidence="2">
    <location>
        <begin position="317"/>
        <end position="343"/>
    </location>
</feature>
<organism evidence="4 5">
    <name type="scientific">Rhodococcus aetherivorans</name>
    <dbReference type="NCBI Taxonomy" id="191292"/>
    <lineage>
        <taxon>Bacteria</taxon>
        <taxon>Bacillati</taxon>
        <taxon>Actinomycetota</taxon>
        <taxon>Actinomycetes</taxon>
        <taxon>Mycobacteriales</taxon>
        <taxon>Nocardiaceae</taxon>
        <taxon>Rhodococcus</taxon>
    </lineage>
</organism>
<dbReference type="Proteomes" id="UP001163947">
    <property type="component" value="Plasmid pN2"/>
</dbReference>
<evidence type="ECO:0000313" key="4">
    <source>
        <dbReference type="EMBL" id="UYF97207.1"/>
    </source>
</evidence>
<feature type="transmembrane region" description="Helical" evidence="2">
    <location>
        <begin position="170"/>
        <end position="190"/>
    </location>
</feature>
<feature type="compositionally biased region" description="Gly residues" evidence="1">
    <location>
        <begin position="448"/>
        <end position="464"/>
    </location>
</feature>